<reference evidence="7 8" key="1">
    <citation type="submission" date="2020-08" db="EMBL/GenBank/DDBJ databases">
        <title>Genomic Encyclopedia of Type Strains, Phase IV (KMG-IV): sequencing the most valuable type-strain genomes for metagenomic binning, comparative biology and taxonomic classification.</title>
        <authorList>
            <person name="Goeker M."/>
        </authorList>
    </citation>
    <scope>NUCLEOTIDE SEQUENCE [LARGE SCALE GENOMIC DNA]</scope>
    <source>
        <strain evidence="7 8">DSM 22368</strain>
    </source>
</reference>
<evidence type="ECO:0000256" key="2">
    <source>
        <dbReference type="ARBA" id="ARBA00022692"/>
    </source>
</evidence>
<dbReference type="EMBL" id="JACHHT010000001">
    <property type="protein sequence ID" value="MBB6520839.1"/>
    <property type="molecule type" value="Genomic_DNA"/>
</dbReference>
<evidence type="ECO:0000256" key="4">
    <source>
        <dbReference type="ARBA" id="ARBA00023136"/>
    </source>
</evidence>
<organism evidence="7 8">
    <name type="scientific">Pseudoteredinibacter isoporae</name>
    <dbReference type="NCBI Taxonomy" id="570281"/>
    <lineage>
        <taxon>Bacteria</taxon>
        <taxon>Pseudomonadati</taxon>
        <taxon>Pseudomonadota</taxon>
        <taxon>Gammaproteobacteria</taxon>
        <taxon>Cellvibrionales</taxon>
        <taxon>Cellvibrionaceae</taxon>
        <taxon>Pseudoteredinibacter</taxon>
    </lineage>
</organism>
<gene>
    <name evidence="7" type="ORF">HNR48_001117</name>
</gene>
<accession>A0A7X0JRA5</accession>
<feature type="transmembrane region" description="Helical" evidence="5">
    <location>
        <begin position="196"/>
        <end position="213"/>
    </location>
</feature>
<dbReference type="Proteomes" id="UP000528457">
    <property type="component" value="Unassembled WGS sequence"/>
</dbReference>
<dbReference type="InterPro" id="IPR037185">
    <property type="entry name" value="EmrE-like"/>
</dbReference>
<feature type="transmembrane region" description="Helical" evidence="5">
    <location>
        <begin position="111"/>
        <end position="128"/>
    </location>
</feature>
<comment type="subcellular location">
    <subcellularLocation>
        <location evidence="1">Membrane</location>
        <topology evidence="1">Multi-pass membrane protein</topology>
    </subcellularLocation>
</comment>
<keyword evidence="2 5" id="KW-0812">Transmembrane</keyword>
<evidence type="ECO:0000259" key="6">
    <source>
        <dbReference type="Pfam" id="PF00892"/>
    </source>
</evidence>
<feature type="domain" description="EamA" evidence="6">
    <location>
        <begin position="2"/>
        <end position="128"/>
    </location>
</feature>
<dbReference type="InParanoid" id="A0A7X0JRA5"/>
<protein>
    <submittedName>
        <fullName evidence="7">Drug/metabolite transporter (DMT)-like permease</fullName>
    </submittedName>
</protein>
<dbReference type="PANTHER" id="PTHR22911">
    <property type="entry name" value="ACYL-MALONYL CONDENSING ENZYME-RELATED"/>
    <property type="match status" value="1"/>
</dbReference>
<dbReference type="PANTHER" id="PTHR22911:SF6">
    <property type="entry name" value="SOLUTE CARRIER FAMILY 35 MEMBER G1"/>
    <property type="match status" value="1"/>
</dbReference>
<dbReference type="GO" id="GO:0016020">
    <property type="term" value="C:membrane"/>
    <property type="evidence" value="ECO:0007669"/>
    <property type="project" value="UniProtKB-SubCell"/>
</dbReference>
<dbReference type="InterPro" id="IPR000620">
    <property type="entry name" value="EamA_dom"/>
</dbReference>
<proteinExistence type="predicted"/>
<feature type="transmembrane region" description="Helical" evidence="5">
    <location>
        <begin position="86"/>
        <end position="104"/>
    </location>
</feature>
<dbReference type="AlphaFoldDB" id="A0A7X0JRA5"/>
<feature type="domain" description="EamA" evidence="6">
    <location>
        <begin position="139"/>
        <end position="264"/>
    </location>
</feature>
<feature type="transmembrane region" description="Helical" evidence="5">
    <location>
        <begin position="166"/>
        <end position="184"/>
    </location>
</feature>
<evidence type="ECO:0000256" key="1">
    <source>
        <dbReference type="ARBA" id="ARBA00004141"/>
    </source>
</evidence>
<comment type="caution">
    <text evidence="7">The sequence shown here is derived from an EMBL/GenBank/DDBJ whole genome shotgun (WGS) entry which is preliminary data.</text>
</comment>
<name>A0A7X0JRA5_9GAMM</name>
<dbReference type="RefSeq" id="WP_208020074.1">
    <property type="nucleotide sequence ID" value="NZ_JAAONY010000001.1"/>
</dbReference>
<evidence type="ECO:0000313" key="8">
    <source>
        <dbReference type="Proteomes" id="UP000528457"/>
    </source>
</evidence>
<sequence>MFASLISFCLLAIGARELSGQVGVFQTLFFRSLIGAGLLFAIICYRGQLKQLKTERLPMHGLRSIFHFGAQYGWFLGIALLPLAEVFALEFTAPFWTAILAAVFLKERLSVQRIVAILAGLLGVFIIVQPGSEIFNPASLIVLAAAVGFAVAFISTKALTSTETPLTILFYMCLLQMPMGLLLAWSDWAAVDGRNMWIIVLISLAALSAHYCLNQALKLADVTLVVTLDFLRLPLIGAVGVIFYQEPFTLALIVGGLCMLLGNIANVYRPRNAKIEP</sequence>
<evidence type="ECO:0000313" key="7">
    <source>
        <dbReference type="EMBL" id="MBB6520839.1"/>
    </source>
</evidence>
<keyword evidence="8" id="KW-1185">Reference proteome</keyword>
<feature type="transmembrane region" description="Helical" evidence="5">
    <location>
        <begin position="225"/>
        <end position="244"/>
    </location>
</feature>
<feature type="transmembrane region" description="Helical" evidence="5">
    <location>
        <begin position="61"/>
        <end position="80"/>
    </location>
</feature>
<evidence type="ECO:0000256" key="5">
    <source>
        <dbReference type="SAM" id="Phobius"/>
    </source>
</evidence>
<dbReference type="Pfam" id="PF00892">
    <property type="entry name" value="EamA"/>
    <property type="match status" value="2"/>
</dbReference>
<keyword evidence="4 5" id="KW-0472">Membrane</keyword>
<dbReference type="SUPFAM" id="SSF103481">
    <property type="entry name" value="Multidrug resistance efflux transporter EmrE"/>
    <property type="match status" value="2"/>
</dbReference>
<keyword evidence="3 5" id="KW-1133">Transmembrane helix</keyword>
<feature type="transmembrane region" description="Helical" evidence="5">
    <location>
        <begin position="29"/>
        <end position="49"/>
    </location>
</feature>
<feature type="transmembrane region" description="Helical" evidence="5">
    <location>
        <begin position="134"/>
        <end position="154"/>
    </location>
</feature>
<feature type="transmembrane region" description="Helical" evidence="5">
    <location>
        <begin position="250"/>
        <end position="268"/>
    </location>
</feature>
<evidence type="ECO:0000256" key="3">
    <source>
        <dbReference type="ARBA" id="ARBA00022989"/>
    </source>
</evidence>